<dbReference type="EMBL" id="JBJQOH010000003">
    <property type="protein sequence ID" value="KAL3695151.1"/>
    <property type="molecule type" value="Genomic_DNA"/>
</dbReference>
<sequence length="214" mass="21270">MYAQEITRGRGARNSAVGTPNLAAESKPVNSAVGTPVNSAEDTLGSPPPIMPAMKEAKVAEIAEGPSQSPQRRQSCGRAKESPGYNTAPSPGYHPAGPEYNQVENPVGSPGYNPGGSTGCKSPGHDSPGCYPGLGFGSPGNNPGCSTCSGSPVTDSPGYILGGSPGYNPGGSKCSGSPVTNSPGYILGQGCGSPGGIQMKIHAFDLADPAGPNV</sequence>
<evidence type="ECO:0000256" key="1">
    <source>
        <dbReference type="SAM" id="MobiDB-lite"/>
    </source>
</evidence>
<feature type="region of interest" description="Disordered" evidence="1">
    <location>
        <begin position="156"/>
        <end position="179"/>
    </location>
</feature>
<proteinExistence type="predicted"/>
<keyword evidence="3" id="KW-1185">Reference proteome</keyword>
<gene>
    <name evidence="2" type="ORF">R1sor_008802</name>
</gene>
<evidence type="ECO:0000313" key="2">
    <source>
        <dbReference type="EMBL" id="KAL3695151.1"/>
    </source>
</evidence>
<feature type="compositionally biased region" description="Polar residues" evidence="1">
    <location>
        <begin position="28"/>
        <end position="41"/>
    </location>
</feature>
<comment type="caution">
    <text evidence="2">The sequence shown here is derived from an EMBL/GenBank/DDBJ whole genome shotgun (WGS) entry which is preliminary data.</text>
</comment>
<feature type="region of interest" description="Disordered" evidence="1">
    <location>
        <begin position="1"/>
        <end position="122"/>
    </location>
</feature>
<protein>
    <submittedName>
        <fullName evidence="2">Uncharacterized protein</fullName>
    </submittedName>
</protein>
<dbReference type="AlphaFoldDB" id="A0ABD3HWG9"/>
<name>A0ABD3HWG9_9MARC</name>
<evidence type="ECO:0000313" key="3">
    <source>
        <dbReference type="Proteomes" id="UP001633002"/>
    </source>
</evidence>
<reference evidence="2 3" key="1">
    <citation type="submission" date="2024-09" db="EMBL/GenBank/DDBJ databases">
        <title>Chromosome-scale assembly of Riccia sorocarpa.</title>
        <authorList>
            <person name="Paukszto L."/>
        </authorList>
    </citation>
    <scope>NUCLEOTIDE SEQUENCE [LARGE SCALE GENOMIC DNA]</scope>
    <source>
        <strain evidence="2">LP-2024</strain>
        <tissue evidence="2">Aerial parts of the thallus</tissue>
    </source>
</reference>
<feature type="compositionally biased region" description="Gly residues" evidence="1">
    <location>
        <begin position="160"/>
        <end position="169"/>
    </location>
</feature>
<accession>A0ABD3HWG9</accession>
<dbReference type="Proteomes" id="UP001633002">
    <property type="component" value="Unassembled WGS sequence"/>
</dbReference>
<organism evidence="2 3">
    <name type="scientific">Riccia sorocarpa</name>
    <dbReference type="NCBI Taxonomy" id="122646"/>
    <lineage>
        <taxon>Eukaryota</taxon>
        <taxon>Viridiplantae</taxon>
        <taxon>Streptophyta</taxon>
        <taxon>Embryophyta</taxon>
        <taxon>Marchantiophyta</taxon>
        <taxon>Marchantiopsida</taxon>
        <taxon>Marchantiidae</taxon>
        <taxon>Marchantiales</taxon>
        <taxon>Ricciaceae</taxon>
        <taxon>Riccia</taxon>
    </lineage>
</organism>